<dbReference type="GO" id="GO:0016020">
    <property type="term" value="C:membrane"/>
    <property type="evidence" value="ECO:0007669"/>
    <property type="project" value="TreeGrafter"/>
</dbReference>
<dbReference type="InterPro" id="IPR036400">
    <property type="entry name" value="Cyt_B5-like_heme/steroid_sf"/>
</dbReference>
<dbReference type="InterPro" id="IPR050577">
    <property type="entry name" value="MAPR/NEUFC/NENF-like"/>
</dbReference>
<evidence type="ECO:0000313" key="4">
    <source>
        <dbReference type="EMBL" id="CAG87022.2"/>
    </source>
</evidence>
<name>Q6BSF0_DEBHA</name>
<dbReference type="eggNOG" id="KOG1110">
    <property type="taxonomic scope" value="Eukaryota"/>
</dbReference>
<proteinExistence type="inferred from homology"/>
<dbReference type="VEuPathDB" id="FungiDB:DEHA2D09328g"/>
<dbReference type="InParanoid" id="Q6BSF0"/>
<keyword evidence="2" id="KW-0472">Membrane</keyword>
<feature type="transmembrane region" description="Helical" evidence="2">
    <location>
        <begin position="20"/>
        <end position="41"/>
    </location>
</feature>
<keyword evidence="2" id="KW-1133">Transmembrane helix</keyword>
<dbReference type="InterPro" id="IPR001199">
    <property type="entry name" value="Cyt_B5-like_heme/steroid-bd"/>
</dbReference>
<reference evidence="4 5" key="1">
    <citation type="journal article" date="2004" name="Nature">
        <title>Genome evolution in yeasts.</title>
        <authorList>
            <consortium name="Genolevures"/>
            <person name="Dujon B."/>
            <person name="Sherman D."/>
            <person name="Fischer G."/>
            <person name="Durrens P."/>
            <person name="Casaregola S."/>
            <person name="Lafontaine I."/>
            <person name="de Montigny J."/>
            <person name="Marck C."/>
            <person name="Neuveglise C."/>
            <person name="Talla E."/>
            <person name="Goffard N."/>
            <person name="Frangeul L."/>
            <person name="Aigle M."/>
            <person name="Anthouard V."/>
            <person name="Babour A."/>
            <person name="Barbe V."/>
            <person name="Barnay S."/>
            <person name="Blanchin S."/>
            <person name="Beckerich J.M."/>
            <person name="Beyne E."/>
            <person name="Bleykasten C."/>
            <person name="Boisrame A."/>
            <person name="Boyer J."/>
            <person name="Cattolico L."/>
            <person name="Confanioleri F."/>
            <person name="de Daruvar A."/>
            <person name="Despons L."/>
            <person name="Fabre E."/>
            <person name="Fairhead C."/>
            <person name="Ferry-Dumazet H."/>
            <person name="Groppi A."/>
            <person name="Hantraye F."/>
            <person name="Hennequin C."/>
            <person name="Jauniaux N."/>
            <person name="Joyet P."/>
            <person name="Kachouri R."/>
            <person name="Kerrest A."/>
            <person name="Koszul R."/>
            <person name="Lemaire M."/>
            <person name="Lesur I."/>
            <person name="Ma L."/>
            <person name="Muller H."/>
            <person name="Nicaud J.M."/>
            <person name="Nikolski M."/>
            <person name="Oztas S."/>
            <person name="Ozier-Kalogeropoulos O."/>
            <person name="Pellenz S."/>
            <person name="Potier S."/>
            <person name="Richard G.F."/>
            <person name="Straub M.L."/>
            <person name="Suleau A."/>
            <person name="Swennene D."/>
            <person name="Tekaia F."/>
            <person name="Wesolowski-Louvel M."/>
            <person name="Westhof E."/>
            <person name="Wirth B."/>
            <person name="Zeniou-Meyer M."/>
            <person name="Zivanovic I."/>
            <person name="Bolotin-Fukuhara M."/>
            <person name="Thierry A."/>
            <person name="Bouchier C."/>
            <person name="Caudron B."/>
            <person name="Scarpelli C."/>
            <person name="Gaillardin C."/>
            <person name="Weissenbach J."/>
            <person name="Wincker P."/>
            <person name="Souciet J.L."/>
        </authorList>
    </citation>
    <scope>NUCLEOTIDE SEQUENCE [LARGE SCALE GENOMIC DNA]</scope>
    <source>
        <strain evidence="5">ATCC 36239 / CBS 767 / BCRC 21394 / JCM 1990 / NBRC 0083 / IGC 2968</strain>
    </source>
</reference>
<protein>
    <submittedName>
        <fullName evidence="4">DEHA2D09328p</fullName>
    </submittedName>
</protein>
<dbReference type="HOGENOM" id="CLU_070889_2_0_1"/>
<feature type="domain" description="Cytochrome b5 heme-binding" evidence="3">
    <location>
        <begin position="70"/>
        <end position="170"/>
    </location>
</feature>
<dbReference type="SUPFAM" id="SSF55856">
    <property type="entry name" value="Cytochrome b5-like heme/steroid binding domain"/>
    <property type="match status" value="1"/>
</dbReference>
<dbReference type="OMA" id="WTWGYRG"/>
<evidence type="ECO:0000259" key="3">
    <source>
        <dbReference type="SMART" id="SM01117"/>
    </source>
</evidence>
<gene>
    <name evidence="4" type="ordered locus">DEHA2D09328g</name>
</gene>
<comment type="similarity">
    <text evidence="1">Belongs to the cytochrome b5 family. MAPR subfamily.</text>
</comment>
<sequence>MKKSTKESKSQQEDSVKFGIIDVLQIIGGLIFLNAFLSWWFTSTSTWGYKGKWVDPGYLKLRVTNNYVNLTIDELSLYNGSDSKLPVYIGINGKVYDVSRSRGTYGPKGTYGFFSGKDAARAFVTGCFSKEDEFTYDLRGLDPDEAMHDIEGWQTFFESSSKYWYVGIVQHEELAGEPPSPCEHVKFPTYYNH</sequence>
<dbReference type="KEGG" id="dha:DEHA2D09328g"/>
<organism evidence="4 5">
    <name type="scientific">Debaryomyces hansenii (strain ATCC 36239 / CBS 767 / BCRC 21394 / JCM 1990 / NBRC 0083 / IGC 2968)</name>
    <name type="common">Yeast</name>
    <name type="synonym">Torulaspora hansenii</name>
    <dbReference type="NCBI Taxonomy" id="284592"/>
    <lineage>
        <taxon>Eukaryota</taxon>
        <taxon>Fungi</taxon>
        <taxon>Dikarya</taxon>
        <taxon>Ascomycota</taxon>
        <taxon>Saccharomycotina</taxon>
        <taxon>Pichiomycetes</taxon>
        <taxon>Debaryomycetaceae</taxon>
        <taxon>Debaryomyces</taxon>
    </lineage>
</organism>
<keyword evidence="2" id="KW-0812">Transmembrane</keyword>
<evidence type="ECO:0000256" key="1">
    <source>
        <dbReference type="ARBA" id="ARBA00038357"/>
    </source>
</evidence>
<accession>Q6BSF0</accession>
<dbReference type="Proteomes" id="UP000000599">
    <property type="component" value="Chromosome D"/>
</dbReference>
<dbReference type="OrthoDB" id="10257697at2759"/>
<dbReference type="RefSeq" id="XP_458870.2">
    <property type="nucleotide sequence ID" value="XM_458870.1"/>
</dbReference>
<dbReference type="EMBL" id="CR382136">
    <property type="protein sequence ID" value="CAG87022.2"/>
    <property type="molecule type" value="Genomic_DNA"/>
</dbReference>
<dbReference type="Gene3D" id="3.10.120.10">
    <property type="entry name" value="Cytochrome b5-like heme/steroid binding domain"/>
    <property type="match status" value="1"/>
</dbReference>
<dbReference type="SMART" id="SM01117">
    <property type="entry name" value="Cyt-b5"/>
    <property type="match status" value="1"/>
</dbReference>
<dbReference type="PANTHER" id="PTHR10281:SF76">
    <property type="entry name" value="CALCUTTA CUP-RELATED"/>
    <property type="match status" value="1"/>
</dbReference>
<evidence type="ECO:0000256" key="2">
    <source>
        <dbReference type="SAM" id="Phobius"/>
    </source>
</evidence>
<dbReference type="Pfam" id="PF00173">
    <property type="entry name" value="Cyt-b5"/>
    <property type="match status" value="1"/>
</dbReference>
<dbReference type="PANTHER" id="PTHR10281">
    <property type="entry name" value="MEMBRANE-ASSOCIATED PROGESTERONE RECEPTOR COMPONENT-RELATED"/>
    <property type="match status" value="1"/>
</dbReference>
<evidence type="ECO:0000313" key="5">
    <source>
        <dbReference type="Proteomes" id="UP000000599"/>
    </source>
</evidence>
<dbReference type="GO" id="GO:0012505">
    <property type="term" value="C:endomembrane system"/>
    <property type="evidence" value="ECO:0007669"/>
    <property type="project" value="TreeGrafter"/>
</dbReference>
<dbReference type="GeneID" id="2901787"/>
<dbReference type="AlphaFoldDB" id="Q6BSF0"/>
<keyword evidence="5" id="KW-1185">Reference proteome</keyword>